<dbReference type="EMBL" id="JPSP01000003">
    <property type="protein sequence ID" value="KFF41801.1"/>
    <property type="molecule type" value="Genomic_DNA"/>
</dbReference>
<dbReference type="GO" id="GO:0015628">
    <property type="term" value="P:protein secretion by the type II secretion system"/>
    <property type="evidence" value="ECO:0007669"/>
    <property type="project" value="TreeGrafter"/>
</dbReference>
<evidence type="ECO:0000313" key="2">
    <source>
        <dbReference type="Proteomes" id="UP000028922"/>
    </source>
</evidence>
<protein>
    <submittedName>
        <fullName evidence="1">DNA uptake protein</fullName>
    </submittedName>
</protein>
<dbReference type="Gene3D" id="1.10.150.320">
    <property type="entry name" value="Photosystem II 12 kDa extrinsic protein"/>
    <property type="match status" value="1"/>
</dbReference>
<reference evidence="1 2" key="1">
    <citation type="submission" date="2014-08" db="EMBL/GenBank/DDBJ databases">
        <title>Comparative genomics reveals surprising divergence of two closely related strains of uncultivated UCYN-A cyanobacteria.</title>
        <authorList>
            <person name="Bombar D."/>
            <person name="Heller P."/>
            <person name="Sanchez-Baracaldo P."/>
            <person name="Carter B.J."/>
            <person name="Zert J.P."/>
        </authorList>
    </citation>
    <scope>NUCLEOTIDE SEQUENCE [LARGE SCALE GENOMIC DNA]</scope>
</reference>
<dbReference type="Proteomes" id="UP000028922">
    <property type="component" value="Unassembled WGS sequence"/>
</dbReference>
<dbReference type="PANTHER" id="PTHR21180">
    <property type="entry name" value="ENDONUCLEASE/EXONUCLEASE/PHOSPHATASE FAMILY DOMAIN-CONTAINING PROTEIN 1"/>
    <property type="match status" value="1"/>
</dbReference>
<comment type="caution">
    <text evidence="1">The sequence shown here is derived from an EMBL/GenBank/DDBJ whole genome shotgun (WGS) entry which is preliminary data.</text>
</comment>
<dbReference type="PANTHER" id="PTHR21180:SF32">
    <property type="entry name" value="ENDONUCLEASE_EXONUCLEASE_PHOSPHATASE FAMILY DOMAIN-CONTAINING PROTEIN 1"/>
    <property type="match status" value="1"/>
</dbReference>
<dbReference type="SUPFAM" id="SSF47781">
    <property type="entry name" value="RuvA domain 2-like"/>
    <property type="match status" value="1"/>
</dbReference>
<proteinExistence type="predicted"/>
<organism evidence="1 2">
    <name type="scientific">Candidatus Atelocyanobacterium thalassa isolate SIO64986</name>
    <dbReference type="NCBI Taxonomy" id="1527444"/>
    <lineage>
        <taxon>Bacteria</taxon>
        <taxon>Bacillati</taxon>
        <taxon>Cyanobacteriota</taxon>
        <taxon>Cyanophyceae</taxon>
        <taxon>Oscillatoriophycideae</taxon>
        <taxon>Chroococcales</taxon>
        <taxon>Aphanothecaceae</taxon>
        <taxon>Candidatus Atelocyanobacterium</taxon>
        <taxon>Candidatus Atelocyanobacterium thalassae</taxon>
    </lineage>
</organism>
<name>A0A086CHY7_9CHRO</name>
<sequence length="179" mass="20438">MIFSFLANKLNSQKRSLRERIKNDPYHRFTSFEEISIAEELGVKIEIDKANVDDLLRLPGISIHQARSLVELINSGVEILSVEDMSAALKIPLQRLQPLAKILAFSYYDPESALTPQRININLATLEELKGINPISNLMAEEIVKNRLTRGDFKDLADLQKRLKLNGKLASEIMHYLYF</sequence>
<gene>
    <name evidence="1" type="ORF">ucyna2_00430</name>
</gene>
<dbReference type="Pfam" id="PF12836">
    <property type="entry name" value="HHH_3"/>
    <property type="match status" value="1"/>
</dbReference>
<dbReference type="AlphaFoldDB" id="A0A086CHY7"/>
<dbReference type="STRING" id="1527444.ucyna2_00430"/>
<dbReference type="GO" id="GO:0015627">
    <property type="term" value="C:type II protein secretion system complex"/>
    <property type="evidence" value="ECO:0007669"/>
    <property type="project" value="TreeGrafter"/>
</dbReference>
<dbReference type="SUPFAM" id="SSF81585">
    <property type="entry name" value="PsbU/PolX domain-like"/>
    <property type="match status" value="1"/>
</dbReference>
<accession>A0A086CHY7</accession>
<dbReference type="InterPro" id="IPR010994">
    <property type="entry name" value="RuvA_2-like"/>
</dbReference>
<dbReference type="InterPro" id="IPR051675">
    <property type="entry name" value="Endo/Exo/Phosphatase_dom_1"/>
</dbReference>
<dbReference type="PATRIC" id="fig|1527444.3.peg.412"/>
<dbReference type="eggNOG" id="COG1555">
    <property type="taxonomic scope" value="Bacteria"/>
</dbReference>
<evidence type="ECO:0000313" key="1">
    <source>
        <dbReference type="EMBL" id="KFF41801.1"/>
    </source>
</evidence>